<evidence type="ECO:0000313" key="1">
    <source>
        <dbReference type="EMBL" id="KAI0055022.1"/>
    </source>
</evidence>
<dbReference type="EMBL" id="MU277319">
    <property type="protein sequence ID" value="KAI0055022.1"/>
    <property type="molecule type" value="Genomic_DNA"/>
</dbReference>
<reference evidence="1" key="2">
    <citation type="journal article" date="2022" name="New Phytol.">
        <title>Evolutionary transition to the ectomycorrhizal habit in the genomes of a hyperdiverse lineage of mushroom-forming fungi.</title>
        <authorList>
            <person name="Looney B."/>
            <person name="Miyauchi S."/>
            <person name="Morin E."/>
            <person name="Drula E."/>
            <person name="Courty P.E."/>
            <person name="Kohler A."/>
            <person name="Kuo A."/>
            <person name="LaButti K."/>
            <person name="Pangilinan J."/>
            <person name="Lipzen A."/>
            <person name="Riley R."/>
            <person name="Andreopoulos W."/>
            <person name="He G."/>
            <person name="Johnson J."/>
            <person name="Nolan M."/>
            <person name="Tritt A."/>
            <person name="Barry K.W."/>
            <person name="Grigoriev I.V."/>
            <person name="Nagy L.G."/>
            <person name="Hibbett D."/>
            <person name="Henrissat B."/>
            <person name="Matheny P.B."/>
            <person name="Labbe J."/>
            <person name="Martin F.M."/>
        </authorList>
    </citation>
    <scope>NUCLEOTIDE SEQUENCE</scope>
    <source>
        <strain evidence="1">HHB10654</strain>
    </source>
</reference>
<dbReference type="Proteomes" id="UP000814140">
    <property type="component" value="Unassembled WGS sequence"/>
</dbReference>
<comment type="caution">
    <text evidence="1">The sequence shown here is derived from an EMBL/GenBank/DDBJ whole genome shotgun (WGS) entry which is preliminary data.</text>
</comment>
<proteinExistence type="predicted"/>
<name>A0ACB8SFM5_9AGAM</name>
<protein>
    <submittedName>
        <fullName evidence="1">Uncharacterized protein</fullName>
    </submittedName>
</protein>
<reference evidence="1" key="1">
    <citation type="submission" date="2021-03" db="EMBL/GenBank/DDBJ databases">
        <authorList>
            <consortium name="DOE Joint Genome Institute"/>
            <person name="Ahrendt S."/>
            <person name="Looney B.P."/>
            <person name="Miyauchi S."/>
            <person name="Morin E."/>
            <person name="Drula E."/>
            <person name="Courty P.E."/>
            <person name="Chicoki N."/>
            <person name="Fauchery L."/>
            <person name="Kohler A."/>
            <person name="Kuo A."/>
            <person name="Labutti K."/>
            <person name="Pangilinan J."/>
            <person name="Lipzen A."/>
            <person name="Riley R."/>
            <person name="Andreopoulos W."/>
            <person name="He G."/>
            <person name="Johnson J."/>
            <person name="Barry K.W."/>
            <person name="Grigoriev I.V."/>
            <person name="Nagy L."/>
            <person name="Hibbett D."/>
            <person name="Henrissat B."/>
            <person name="Matheny P.B."/>
            <person name="Labbe J."/>
            <person name="Martin F."/>
        </authorList>
    </citation>
    <scope>NUCLEOTIDE SEQUENCE</scope>
    <source>
        <strain evidence="1">HHB10654</strain>
    </source>
</reference>
<sequence>MGTHPVTDYITEFEALVPQTKYEGESLTYFFKKGLNTALLDDLLRLDPIPDTLEKWKSRAIERNVAYLKYVREMAARKGTSAFTPRTPKAATSPSQNANRTRTLAPVSPGALGKLTDDERNRLRQQGGCFRCRQVGHVARDCPQNQSQGGGRAPQVRAVDVAAQAPACCEQISGANHSISGSGEQLRMLGCSCS</sequence>
<evidence type="ECO:0000313" key="2">
    <source>
        <dbReference type="Proteomes" id="UP000814140"/>
    </source>
</evidence>
<gene>
    <name evidence="1" type="ORF">BV25DRAFT_1933233</name>
</gene>
<accession>A0ACB8SFM5</accession>
<organism evidence="1 2">
    <name type="scientific">Artomyces pyxidatus</name>
    <dbReference type="NCBI Taxonomy" id="48021"/>
    <lineage>
        <taxon>Eukaryota</taxon>
        <taxon>Fungi</taxon>
        <taxon>Dikarya</taxon>
        <taxon>Basidiomycota</taxon>
        <taxon>Agaricomycotina</taxon>
        <taxon>Agaricomycetes</taxon>
        <taxon>Russulales</taxon>
        <taxon>Auriscalpiaceae</taxon>
        <taxon>Artomyces</taxon>
    </lineage>
</organism>
<keyword evidence="2" id="KW-1185">Reference proteome</keyword>